<gene>
    <name evidence="1" type="ORF">BAR1_11170</name>
</gene>
<keyword evidence="2" id="KW-1185">Reference proteome</keyword>
<evidence type="ECO:0000313" key="1">
    <source>
        <dbReference type="EMBL" id="AXX98438.1"/>
    </source>
</evidence>
<reference evidence="1 2" key="1">
    <citation type="submission" date="2018-09" db="EMBL/GenBank/DDBJ databases">
        <title>Profundibacter amoris BAR1 gen. nov., sp. nov., a new member of the Roseobacter clade isolated at Lokis Castle Vent Field on the Arctic Mid-Oceanic Ridge.</title>
        <authorList>
            <person name="Le Moine Bauer S."/>
            <person name="Sjoeberg A.G."/>
            <person name="L'Haridon S."/>
            <person name="Stokke R."/>
            <person name="Roalkvam I."/>
            <person name="Steen I.H."/>
            <person name="Dahle H."/>
        </authorList>
    </citation>
    <scope>NUCLEOTIDE SEQUENCE [LARGE SCALE GENOMIC DNA]</scope>
    <source>
        <strain evidence="1 2">BAR1</strain>
    </source>
</reference>
<dbReference type="RefSeq" id="WP_118943094.1">
    <property type="nucleotide sequence ID" value="NZ_CP032125.1"/>
</dbReference>
<dbReference type="EMBL" id="CP032125">
    <property type="protein sequence ID" value="AXX98438.1"/>
    <property type="molecule type" value="Genomic_DNA"/>
</dbReference>
<dbReference type="AlphaFoldDB" id="A0A347UHW0"/>
<proteinExistence type="predicted"/>
<evidence type="ECO:0000313" key="2">
    <source>
        <dbReference type="Proteomes" id="UP000261704"/>
    </source>
</evidence>
<protein>
    <submittedName>
        <fullName evidence="1">Uncharacterized protein</fullName>
    </submittedName>
</protein>
<dbReference type="Proteomes" id="UP000261704">
    <property type="component" value="Chromosome"/>
</dbReference>
<name>A0A347UHW0_9RHOB</name>
<sequence>MKTVVWTIAALCIAGAARPETAKECVVDPVPECVQQDGAFADKAAEQTCRQAVKDYQHTVTAFWDCQRAQASKVDREARKVIRLFNCRKRGKETCE</sequence>
<dbReference type="KEGG" id="pamo:BAR1_11170"/>
<organism evidence="1 2">
    <name type="scientific">Profundibacter amoris</name>
    <dbReference type="NCBI Taxonomy" id="2171755"/>
    <lineage>
        <taxon>Bacteria</taxon>
        <taxon>Pseudomonadati</taxon>
        <taxon>Pseudomonadota</taxon>
        <taxon>Alphaproteobacteria</taxon>
        <taxon>Rhodobacterales</taxon>
        <taxon>Paracoccaceae</taxon>
        <taxon>Profundibacter</taxon>
    </lineage>
</organism>
<accession>A0A347UHW0</accession>